<reference evidence="1 2" key="1">
    <citation type="submission" date="2017-10" db="EMBL/GenBank/DDBJ databases">
        <title>Analysis of the genome sequences of Rhizobium populations associated to common bean (phaseolus vulgaris).</title>
        <authorList>
            <person name="Bustos P."/>
            <person name="Santamaria R.I."/>
            <person name="Miranda-Sanchez F."/>
            <person name="Perez-Carrascal O."/>
            <person name="Juarez S."/>
            <person name="Lozano L."/>
            <person name="Martinez-Flores I."/>
            <person name="Vinuesa P."/>
            <person name="Martinez-Romero E."/>
            <person name="Cevallos M.A."/>
            <person name="Romero D."/>
            <person name="Davila G."/>
            <person name="Gonzalez V."/>
        </authorList>
    </citation>
    <scope>NUCLEOTIDE SEQUENCE [LARGE SCALE GENOMIC DNA]</scope>
    <source>
        <strain evidence="1 2">NXT3</strain>
    </source>
</reference>
<proteinExistence type="predicted"/>
<protein>
    <submittedName>
        <fullName evidence="1">Uncharacterized protein</fullName>
    </submittedName>
</protein>
<sequence length="82" mass="8876">MPLLEDEAAKPRPFRDCDKAEGIGPVAVAGALRIELLEPKPDLLAGGRDDELPPLLLIDDKLTEPVDQPFVKDARRAAFAST</sequence>
<evidence type="ECO:0000313" key="1">
    <source>
        <dbReference type="EMBL" id="AUX76413.1"/>
    </source>
</evidence>
<dbReference type="EMBL" id="CP024307">
    <property type="protein sequence ID" value="AUX76413.1"/>
    <property type="molecule type" value="Genomic_DNA"/>
</dbReference>
<dbReference type="Proteomes" id="UP000239340">
    <property type="component" value="Chromosome"/>
</dbReference>
<gene>
    <name evidence="1" type="ORF">NXT3_CH01845</name>
</gene>
<dbReference type="AlphaFoldDB" id="A0A2L0H4M1"/>
<evidence type="ECO:0000313" key="2">
    <source>
        <dbReference type="Proteomes" id="UP000239340"/>
    </source>
</evidence>
<name>A0A2L0H4M1_RHIFR</name>
<accession>A0A2L0H4M1</accession>
<organism evidence="1 2">
    <name type="scientific">Rhizobium fredii</name>
    <name type="common">Sinorhizobium fredii</name>
    <dbReference type="NCBI Taxonomy" id="380"/>
    <lineage>
        <taxon>Bacteria</taxon>
        <taxon>Pseudomonadati</taxon>
        <taxon>Pseudomonadota</taxon>
        <taxon>Alphaproteobacteria</taxon>
        <taxon>Hyphomicrobiales</taxon>
        <taxon>Rhizobiaceae</taxon>
        <taxon>Sinorhizobium/Ensifer group</taxon>
        <taxon>Sinorhizobium</taxon>
    </lineage>
</organism>